<comment type="domain">
    <text evidence="6">Has three domains with a flexible linker between the domains II and III and assumes an 'L' shape. Domain III is highly mobile and contacts RuvB.</text>
</comment>
<dbReference type="SUPFAM" id="SSF46929">
    <property type="entry name" value="DNA helicase RuvA subunit, C-terminal domain"/>
    <property type="match status" value="1"/>
</dbReference>
<comment type="subcellular location">
    <subcellularLocation>
        <location evidence="6">Cytoplasm</location>
    </subcellularLocation>
</comment>
<name>A0A8J2Z6X0_9GAMM</name>
<dbReference type="Gene3D" id="1.10.150.20">
    <property type="entry name" value="5' to 3' exonuclease, C-terminal subdomain"/>
    <property type="match status" value="1"/>
</dbReference>
<dbReference type="InterPro" id="IPR012340">
    <property type="entry name" value="NA-bd_OB-fold"/>
</dbReference>
<evidence type="ECO:0000256" key="4">
    <source>
        <dbReference type="ARBA" id="ARBA00023172"/>
    </source>
</evidence>
<feature type="domain" description="Helix-hairpin-helix DNA-binding motif class 1" evidence="7">
    <location>
        <begin position="108"/>
        <end position="127"/>
    </location>
</feature>
<dbReference type="GO" id="GO:0006310">
    <property type="term" value="P:DNA recombination"/>
    <property type="evidence" value="ECO:0007669"/>
    <property type="project" value="UniProtKB-UniRule"/>
</dbReference>
<dbReference type="CDD" id="cd14332">
    <property type="entry name" value="UBA_RuvA_C"/>
    <property type="match status" value="1"/>
</dbReference>
<accession>A0A8J2Z6X0</accession>
<comment type="caution">
    <text evidence="6">Lacks conserved residue(s) required for the propagation of feature annotation.</text>
</comment>
<dbReference type="Gene3D" id="2.40.50.140">
    <property type="entry name" value="Nucleic acid-binding proteins"/>
    <property type="match status" value="1"/>
</dbReference>
<keyword evidence="8" id="KW-0378">Hydrolase</keyword>
<feature type="region of interest" description="Domain III" evidence="6">
    <location>
        <begin position="162"/>
        <end position="215"/>
    </location>
</feature>
<dbReference type="GO" id="GO:0009379">
    <property type="term" value="C:Holliday junction helicase complex"/>
    <property type="evidence" value="ECO:0007669"/>
    <property type="project" value="InterPro"/>
</dbReference>
<evidence type="ECO:0000256" key="3">
    <source>
        <dbReference type="ARBA" id="ARBA00023125"/>
    </source>
</evidence>
<dbReference type="SUPFAM" id="SSF47781">
    <property type="entry name" value="RuvA domain 2-like"/>
    <property type="match status" value="1"/>
</dbReference>
<dbReference type="InterPro" id="IPR011114">
    <property type="entry name" value="RuvA_C"/>
</dbReference>
<comment type="similarity">
    <text evidence="6">Belongs to the RuvA family.</text>
</comment>
<proteinExistence type="inferred from homology"/>
<dbReference type="EMBL" id="BMJS01000054">
    <property type="protein sequence ID" value="GGG07561.1"/>
    <property type="molecule type" value="Genomic_DNA"/>
</dbReference>
<keyword evidence="3 6" id="KW-0238">DNA-binding</keyword>
<dbReference type="Pfam" id="PF01330">
    <property type="entry name" value="RuvA_N"/>
    <property type="match status" value="1"/>
</dbReference>
<dbReference type="InterPro" id="IPR000085">
    <property type="entry name" value="RuvA"/>
</dbReference>
<dbReference type="Proteomes" id="UP000636949">
    <property type="component" value="Unassembled WGS sequence"/>
</dbReference>
<evidence type="ECO:0000256" key="5">
    <source>
        <dbReference type="ARBA" id="ARBA00023204"/>
    </source>
</evidence>
<dbReference type="Pfam" id="PF07499">
    <property type="entry name" value="RuvA_C"/>
    <property type="match status" value="1"/>
</dbReference>
<dbReference type="SMART" id="SM00278">
    <property type="entry name" value="HhH1"/>
    <property type="match status" value="2"/>
</dbReference>
<dbReference type="OrthoDB" id="5293449at2"/>
<dbReference type="GO" id="GO:0005737">
    <property type="term" value="C:cytoplasm"/>
    <property type="evidence" value="ECO:0007669"/>
    <property type="project" value="UniProtKB-SubCell"/>
</dbReference>
<evidence type="ECO:0000256" key="1">
    <source>
        <dbReference type="ARBA" id="ARBA00022490"/>
    </source>
</evidence>
<reference evidence="8" key="2">
    <citation type="submission" date="2020-09" db="EMBL/GenBank/DDBJ databases">
        <authorList>
            <person name="Sun Q."/>
            <person name="Zhou Y."/>
        </authorList>
    </citation>
    <scope>NUCLEOTIDE SEQUENCE</scope>
    <source>
        <strain evidence="8">CGMCC 1.15758</strain>
    </source>
</reference>
<dbReference type="RefSeq" id="WP_117003965.1">
    <property type="nucleotide sequence ID" value="NZ_BMJS01000054.1"/>
</dbReference>
<dbReference type="GO" id="GO:0006281">
    <property type="term" value="P:DNA repair"/>
    <property type="evidence" value="ECO:0007669"/>
    <property type="project" value="UniProtKB-UniRule"/>
</dbReference>
<dbReference type="InterPro" id="IPR013849">
    <property type="entry name" value="DNA_helicase_Holl-junc_RuvA_I"/>
</dbReference>
<keyword evidence="5 6" id="KW-0234">DNA repair</keyword>
<dbReference type="InterPro" id="IPR036267">
    <property type="entry name" value="RuvA_C_sf"/>
</dbReference>
<evidence type="ECO:0000259" key="7">
    <source>
        <dbReference type="SMART" id="SM00278"/>
    </source>
</evidence>
<organism evidence="8 9">
    <name type="scientific">Cysteiniphilum litorale</name>
    <dbReference type="NCBI Taxonomy" id="2056700"/>
    <lineage>
        <taxon>Bacteria</taxon>
        <taxon>Pseudomonadati</taxon>
        <taxon>Pseudomonadota</taxon>
        <taxon>Gammaproteobacteria</taxon>
        <taxon>Thiotrichales</taxon>
        <taxon>Fastidiosibacteraceae</taxon>
        <taxon>Cysteiniphilum</taxon>
    </lineage>
</organism>
<gene>
    <name evidence="6 8" type="primary">ruvA</name>
    <name evidence="8" type="ORF">GCM10010995_26380</name>
</gene>
<dbReference type="NCBIfam" id="TIGR00084">
    <property type="entry name" value="ruvA"/>
    <property type="match status" value="1"/>
</dbReference>
<evidence type="ECO:0000256" key="2">
    <source>
        <dbReference type="ARBA" id="ARBA00022763"/>
    </source>
</evidence>
<evidence type="ECO:0000313" key="9">
    <source>
        <dbReference type="Proteomes" id="UP000636949"/>
    </source>
</evidence>
<keyword evidence="9" id="KW-1185">Reference proteome</keyword>
<keyword evidence="8" id="KW-0067">ATP-binding</keyword>
<dbReference type="GO" id="GO:0000400">
    <property type="term" value="F:four-way junction DNA binding"/>
    <property type="evidence" value="ECO:0007669"/>
    <property type="project" value="UniProtKB-UniRule"/>
</dbReference>
<dbReference type="InterPro" id="IPR003583">
    <property type="entry name" value="Hlx-hairpin-Hlx_DNA-bd_motif"/>
</dbReference>
<comment type="caution">
    <text evidence="8">The sequence shown here is derived from an EMBL/GenBank/DDBJ whole genome shotgun (WGS) entry which is preliminary data.</text>
</comment>
<dbReference type="Pfam" id="PF14520">
    <property type="entry name" value="HHH_5"/>
    <property type="match status" value="1"/>
</dbReference>
<protein>
    <recommendedName>
        <fullName evidence="6">Holliday junction branch migration complex subunit RuvA</fullName>
    </recommendedName>
</protein>
<dbReference type="GO" id="GO:0009378">
    <property type="term" value="F:four-way junction helicase activity"/>
    <property type="evidence" value="ECO:0007669"/>
    <property type="project" value="InterPro"/>
</dbReference>
<evidence type="ECO:0000256" key="6">
    <source>
        <dbReference type="HAMAP-Rule" id="MF_00031"/>
    </source>
</evidence>
<dbReference type="AlphaFoldDB" id="A0A8J2Z6X0"/>
<keyword evidence="2 6" id="KW-0227">DNA damage</keyword>
<dbReference type="SUPFAM" id="SSF50249">
    <property type="entry name" value="Nucleic acid-binding proteins"/>
    <property type="match status" value="1"/>
</dbReference>
<dbReference type="HAMAP" id="MF_00031">
    <property type="entry name" value="DNA_HJ_migration_RuvA"/>
    <property type="match status" value="1"/>
</dbReference>
<dbReference type="GO" id="GO:0005524">
    <property type="term" value="F:ATP binding"/>
    <property type="evidence" value="ECO:0007669"/>
    <property type="project" value="InterPro"/>
</dbReference>
<dbReference type="InterPro" id="IPR010994">
    <property type="entry name" value="RuvA_2-like"/>
</dbReference>
<sequence length="215" mass="23566">MIGRIKGELIEKQPPLILVEAAGVGYEIWVPMSSIYKLGDVGQEVTLHTHFVVREDAQQLYGFATKSDRRLFQELIKINGIGAKMALAILSGMDGVTFVSCIESQDHGLLCTIPGVGKKTAERIIIEMKDKITKLVLELDALTQNTPHTTQVSTSLAHSGNTSYQASSMVHQAVDALEALGYKRKEAEKYVQKVKNDADSVESLIRLALQGTQKV</sequence>
<evidence type="ECO:0000313" key="8">
    <source>
        <dbReference type="EMBL" id="GGG07561.1"/>
    </source>
</evidence>
<comment type="subunit">
    <text evidence="6">Homotetramer. Forms an RuvA(8)-RuvB(12)-Holliday junction (HJ) complex. HJ DNA is sandwiched between 2 RuvA tetramers; dsDNA enters through RuvA and exits via RuvB. An RuvB hexamer assembles on each DNA strand where it exits the tetramer. Each RuvB hexamer is contacted by two RuvA subunits (via domain III) on 2 adjacent RuvB subunits; this complex drives branch migration. In the full resolvosome a probable DNA-RuvA(4)-RuvB(12)-RuvC(2) complex forms which resolves the HJ.</text>
</comment>
<keyword evidence="4 6" id="KW-0233">DNA recombination</keyword>
<keyword evidence="8" id="KW-0547">Nucleotide-binding</keyword>
<keyword evidence="8" id="KW-0347">Helicase</keyword>
<reference evidence="8" key="1">
    <citation type="journal article" date="2014" name="Int. J. Syst. Evol. Microbiol.">
        <title>Complete genome sequence of Corynebacterium casei LMG S-19264T (=DSM 44701T), isolated from a smear-ripened cheese.</title>
        <authorList>
            <consortium name="US DOE Joint Genome Institute (JGI-PGF)"/>
            <person name="Walter F."/>
            <person name="Albersmeier A."/>
            <person name="Kalinowski J."/>
            <person name="Ruckert C."/>
        </authorList>
    </citation>
    <scope>NUCLEOTIDE SEQUENCE</scope>
    <source>
        <strain evidence="8">CGMCC 1.15758</strain>
    </source>
</reference>
<dbReference type="GO" id="GO:0048476">
    <property type="term" value="C:Holliday junction resolvase complex"/>
    <property type="evidence" value="ECO:0007669"/>
    <property type="project" value="UniProtKB-UniRule"/>
</dbReference>
<keyword evidence="1 6" id="KW-0963">Cytoplasm</keyword>
<feature type="domain" description="Helix-hairpin-helix DNA-binding motif class 1" evidence="7">
    <location>
        <begin position="73"/>
        <end position="92"/>
    </location>
</feature>
<comment type="function">
    <text evidence="6">The RuvA-RuvB-RuvC complex processes Holliday junction (HJ) DNA during genetic recombination and DNA repair, while the RuvA-RuvB complex plays an important role in the rescue of blocked DNA replication forks via replication fork reversal (RFR). RuvA specifically binds to HJ cruciform DNA, conferring on it an open structure. The RuvB hexamer acts as an ATP-dependent pump, pulling dsDNA into and through the RuvAB complex. HJ branch migration allows RuvC to scan DNA until it finds its consensus sequence, where it cleaves and resolves the cruciform DNA.</text>
</comment>
<feature type="region of interest" description="Domain I" evidence="6">
    <location>
        <begin position="1"/>
        <end position="64"/>
    </location>
</feature>
<dbReference type="Gene3D" id="1.10.8.10">
    <property type="entry name" value="DNA helicase RuvA subunit, C-terminal domain"/>
    <property type="match status" value="1"/>
</dbReference>